<reference evidence="7" key="1">
    <citation type="submission" date="2020-02" db="EMBL/GenBank/DDBJ databases">
        <authorList>
            <person name="Meier V. D."/>
        </authorList>
    </citation>
    <scope>NUCLEOTIDE SEQUENCE</scope>
    <source>
        <strain evidence="7">AVDCRST_MAG15</strain>
    </source>
</reference>
<dbReference type="GO" id="GO:0016823">
    <property type="term" value="F:hydrolase activity, acting on acid carbon-carbon bonds, in ketonic substances"/>
    <property type="evidence" value="ECO:0007669"/>
    <property type="project" value="InterPro"/>
</dbReference>
<dbReference type="InterPro" id="IPR012001">
    <property type="entry name" value="Thiamin_PyroP_enz_TPP-bd_dom"/>
</dbReference>
<name>A0A6J4PSA8_9RHOB</name>
<dbReference type="InterPro" id="IPR011766">
    <property type="entry name" value="TPP_enzyme_TPP-bd"/>
</dbReference>
<comment type="similarity">
    <text evidence="1 3">Belongs to the TPP enzyme family.</text>
</comment>
<dbReference type="CDD" id="cd07035">
    <property type="entry name" value="TPP_PYR_POX_like"/>
    <property type="match status" value="1"/>
</dbReference>
<evidence type="ECO:0000259" key="5">
    <source>
        <dbReference type="Pfam" id="PF02775"/>
    </source>
</evidence>
<sequence length="617" mass="66352">MTGQTVRLTMAQALVRWLCAQETEIDGVRVPLFAGVFAIFGHGNVTCLSEALEGVQDRLPTWRGQNEQSMALAAMGFAKAQRRRQIMVATSSIGPGATNMLTAAAAAHANRLPVLLLSGDSFASRRPDPVMQQMEHFGNPTITVNDAFKAVTRYWDRISLPEQIIGSLPQAVATMLDPADCGPAFIGLCQDTQEKAFDYPEAFFAPRLWEIPRPRPDRRAVARAADVLRNAKTPLIISGGGVRYAGASEAVAEFARKRGIPVVETIAGKGTLTHDHPVHAGPIGIVGSTSANALAAGADVVLAVGTRLMDFTTGSWTAFRPDAQFIGINAARWDAMKHSTLPVVGDALETVRELDEALGDWAASGTHMERAKTLFAEWNDLLDGHQAPTNAERPTYAQVVAAVNRWASPRDTVVTAAGGLPGELMKGWRVKAPDTFDLEFGFSTMGYEIAAGWGHAMAKGGDGTPIVMIGDGTYMMMNSDIYSTVLSGHKLIVLLCDNGGYAVINRLQQFKGVPGFNNLLGDCRTAVEPFPVDFAAHARAMGAEARHCESMTDLQAALDWAKGTDRTTVISIRTDAYAWVPGDADWDVGVPEVSERASVQEARALQEAIRQKQRVGV</sequence>
<feature type="domain" description="Thiamine pyrophosphate enzyme central" evidence="4">
    <location>
        <begin position="221"/>
        <end position="354"/>
    </location>
</feature>
<keyword evidence="7" id="KW-0378">Hydrolase</keyword>
<dbReference type="AlphaFoldDB" id="A0A6J4PSA8"/>
<evidence type="ECO:0000259" key="6">
    <source>
        <dbReference type="Pfam" id="PF02776"/>
    </source>
</evidence>
<dbReference type="PANTHER" id="PTHR18968:SF9">
    <property type="entry name" value="3D-(3,5_4)-TRIHYDROXYCYCLOHEXANE-1,2-DIONE HYDROLASE"/>
    <property type="match status" value="1"/>
</dbReference>
<dbReference type="InterPro" id="IPR045229">
    <property type="entry name" value="TPP_enz"/>
</dbReference>
<evidence type="ECO:0000259" key="4">
    <source>
        <dbReference type="Pfam" id="PF00205"/>
    </source>
</evidence>
<dbReference type="InterPro" id="IPR030817">
    <property type="entry name" value="Myo_inos_IolD"/>
</dbReference>
<dbReference type="InterPro" id="IPR029035">
    <property type="entry name" value="DHS-like_NAD/FAD-binding_dom"/>
</dbReference>
<dbReference type="GO" id="GO:0009099">
    <property type="term" value="P:L-valine biosynthetic process"/>
    <property type="evidence" value="ECO:0007669"/>
    <property type="project" value="TreeGrafter"/>
</dbReference>
<dbReference type="GO" id="GO:0005948">
    <property type="term" value="C:acetolactate synthase complex"/>
    <property type="evidence" value="ECO:0007669"/>
    <property type="project" value="TreeGrafter"/>
</dbReference>
<dbReference type="GO" id="GO:0050660">
    <property type="term" value="F:flavin adenine dinucleotide binding"/>
    <property type="evidence" value="ECO:0007669"/>
    <property type="project" value="TreeGrafter"/>
</dbReference>
<dbReference type="EC" id="3.7.1.-" evidence="7"/>
<organism evidence="7">
    <name type="scientific">uncultured Rubellimicrobium sp</name>
    <dbReference type="NCBI Taxonomy" id="543078"/>
    <lineage>
        <taxon>Bacteria</taxon>
        <taxon>Pseudomonadati</taxon>
        <taxon>Pseudomonadota</taxon>
        <taxon>Alphaproteobacteria</taxon>
        <taxon>Rhodobacterales</taxon>
        <taxon>Roseobacteraceae</taxon>
        <taxon>Rubellimicrobium</taxon>
        <taxon>environmental samples</taxon>
    </lineage>
</organism>
<feature type="domain" description="Thiamine pyrophosphate enzyme N-terminal TPP-binding" evidence="6">
    <location>
        <begin position="36"/>
        <end position="133"/>
    </location>
</feature>
<dbReference type="Pfam" id="PF00205">
    <property type="entry name" value="TPP_enzyme_M"/>
    <property type="match status" value="1"/>
</dbReference>
<keyword evidence="2 3" id="KW-0786">Thiamine pyrophosphate</keyword>
<dbReference type="PANTHER" id="PTHR18968">
    <property type="entry name" value="THIAMINE PYROPHOSPHATE ENZYMES"/>
    <property type="match status" value="1"/>
</dbReference>
<dbReference type="GO" id="GO:0003984">
    <property type="term" value="F:acetolactate synthase activity"/>
    <property type="evidence" value="ECO:0007669"/>
    <property type="project" value="TreeGrafter"/>
</dbReference>
<dbReference type="SUPFAM" id="SSF52518">
    <property type="entry name" value="Thiamin diphosphate-binding fold (THDP-binding)"/>
    <property type="match status" value="2"/>
</dbReference>
<feature type="domain" description="Thiamine pyrophosphate enzyme TPP-binding" evidence="5">
    <location>
        <begin position="423"/>
        <end position="571"/>
    </location>
</feature>
<dbReference type="Pfam" id="PF02775">
    <property type="entry name" value="TPP_enzyme_C"/>
    <property type="match status" value="1"/>
</dbReference>
<gene>
    <name evidence="7" type="ORF">AVDCRST_MAG15-2061</name>
</gene>
<dbReference type="GO" id="GO:0009097">
    <property type="term" value="P:isoleucine biosynthetic process"/>
    <property type="evidence" value="ECO:0007669"/>
    <property type="project" value="TreeGrafter"/>
</dbReference>
<evidence type="ECO:0000256" key="1">
    <source>
        <dbReference type="ARBA" id="ARBA00007812"/>
    </source>
</evidence>
<dbReference type="InterPro" id="IPR029061">
    <property type="entry name" value="THDP-binding"/>
</dbReference>
<dbReference type="EMBL" id="CADCUU010000294">
    <property type="protein sequence ID" value="CAA9418452.1"/>
    <property type="molecule type" value="Genomic_DNA"/>
</dbReference>
<evidence type="ECO:0000256" key="3">
    <source>
        <dbReference type="RuleBase" id="RU362132"/>
    </source>
</evidence>
<dbReference type="Gene3D" id="3.40.50.1220">
    <property type="entry name" value="TPP-binding domain"/>
    <property type="match status" value="1"/>
</dbReference>
<accession>A0A6J4PSA8</accession>
<dbReference type="InterPro" id="IPR012000">
    <property type="entry name" value="Thiamin_PyroP_enz_cen_dom"/>
</dbReference>
<dbReference type="GO" id="GO:0000287">
    <property type="term" value="F:magnesium ion binding"/>
    <property type="evidence" value="ECO:0007669"/>
    <property type="project" value="InterPro"/>
</dbReference>
<dbReference type="NCBIfam" id="TIGR04377">
    <property type="entry name" value="myo_inos_iolD"/>
    <property type="match status" value="1"/>
</dbReference>
<evidence type="ECO:0000256" key="2">
    <source>
        <dbReference type="ARBA" id="ARBA00023052"/>
    </source>
</evidence>
<dbReference type="SUPFAM" id="SSF52467">
    <property type="entry name" value="DHS-like NAD/FAD-binding domain"/>
    <property type="match status" value="1"/>
</dbReference>
<dbReference type="GO" id="GO:0019310">
    <property type="term" value="P:inositol catabolic process"/>
    <property type="evidence" value="ECO:0007669"/>
    <property type="project" value="InterPro"/>
</dbReference>
<evidence type="ECO:0000313" key="7">
    <source>
        <dbReference type="EMBL" id="CAA9418452.1"/>
    </source>
</evidence>
<dbReference type="Gene3D" id="3.40.50.970">
    <property type="match status" value="2"/>
</dbReference>
<protein>
    <submittedName>
        <fullName evidence="7">Epi-inositol hydrolase</fullName>
        <ecNumber evidence="7">3.7.1.-</ecNumber>
    </submittedName>
</protein>
<proteinExistence type="inferred from homology"/>
<dbReference type="GO" id="GO:0030976">
    <property type="term" value="F:thiamine pyrophosphate binding"/>
    <property type="evidence" value="ECO:0007669"/>
    <property type="project" value="InterPro"/>
</dbReference>
<dbReference type="Pfam" id="PF02776">
    <property type="entry name" value="TPP_enzyme_N"/>
    <property type="match status" value="1"/>
</dbReference>